<keyword evidence="3" id="KW-1185">Reference proteome</keyword>
<name>A0A0F4YY86_RASE3</name>
<protein>
    <submittedName>
        <fullName evidence="2">Uncharacterized protein</fullName>
    </submittedName>
</protein>
<evidence type="ECO:0000313" key="3">
    <source>
        <dbReference type="Proteomes" id="UP000053958"/>
    </source>
</evidence>
<evidence type="ECO:0000256" key="1">
    <source>
        <dbReference type="SAM" id="SignalP"/>
    </source>
</evidence>
<feature type="signal peptide" evidence="1">
    <location>
        <begin position="1"/>
        <end position="19"/>
    </location>
</feature>
<dbReference type="GeneID" id="25315091"/>
<comment type="caution">
    <text evidence="2">The sequence shown here is derived from an EMBL/GenBank/DDBJ whole genome shotgun (WGS) entry which is preliminary data.</text>
</comment>
<dbReference type="Proteomes" id="UP000053958">
    <property type="component" value="Unassembled WGS sequence"/>
</dbReference>
<dbReference type="EMBL" id="LASV01000107">
    <property type="protein sequence ID" value="KKA23247.1"/>
    <property type="molecule type" value="Genomic_DNA"/>
</dbReference>
<feature type="chain" id="PRO_5002482179" evidence="1">
    <location>
        <begin position="20"/>
        <end position="104"/>
    </location>
</feature>
<organism evidence="2 3">
    <name type="scientific">Rasamsonia emersonii (strain ATCC 16479 / CBS 393.64 / IMI 116815)</name>
    <dbReference type="NCBI Taxonomy" id="1408163"/>
    <lineage>
        <taxon>Eukaryota</taxon>
        <taxon>Fungi</taxon>
        <taxon>Dikarya</taxon>
        <taxon>Ascomycota</taxon>
        <taxon>Pezizomycotina</taxon>
        <taxon>Eurotiomycetes</taxon>
        <taxon>Eurotiomycetidae</taxon>
        <taxon>Eurotiales</taxon>
        <taxon>Trichocomaceae</taxon>
        <taxon>Rasamsonia</taxon>
    </lineage>
</organism>
<proteinExistence type="predicted"/>
<sequence>MHTTTLLLLLTSLASVSLASTTTNNAGNGNWWCSLAKDEGFPQKPYCCDDSRVEQWPNGMTVADSCTPAPEAKQPCPQANDVWCCYVLDDNNKWGCTSVAEWKT</sequence>
<dbReference type="AlphaFoldDB" id="A0A0F4YY86"/>
<evidence type="ECO:0000313" key="2">
    <source>
        <dbReference type="EMBL" id="KKA23247.1"/>
    </source>
</evidence>
<accession>A0A0F4YY86</accession>
<keyword evidence="1" id="KW-0732">Signal</keyword>
<reference evidence="2 3" key="1">
    <citation type="submission" date="2015-04" db="EMBL/GenBank/DDBJ databases">
        <authorList>
            <person name="Heijne W.H."/>
            <person name="Fedorova N.D."/>
            <person name="Nierman W.C."/>
            <person name="Vollebregt A.W."/>
            <person name="Zhao Z."/>
            <person name="Wu L."/>
            <person name="Kumar M."/>
            <person name="Stam H."/>
            <person name="van den Berg M.A."/>
            <person name="Pel H.J."/>
        </authorList>
    </citation>
    <scope>NUCLEOTIDE SEQUENCE [LARGE SCALE GENOMIC DNA]</scope>
    <source>
        <strain evidence="2 3">CBS 393.64</strain>
    </source>
</reference>
<dbReference type="RefSeq" id="XP_013329859.1">
    <property type="nucleotide sequence ID" value="XM_013474405.1"/>
</dbReference>
<gene>
    <name evidence="2" type="ORF">T310_2740</name>
</gene>